<dbReference type="AlphaFoldDB" id="A0A060RB70"/>
<proteinExistence type="inferred from homology"/>
<dbReference type="eggNOG" id="COG0566">
    <property type="taxonomic scope" value="Bacteria"/>
</dbReference>
<feature type="domain" description="tRNA/rRNA methyltransferase SpoU type" evidence="4">
    <location>
        <begin position="84"/>
        <end position="221"/>
    </location>
</feature>
<evidence type="ECO:0000259" key="4">
    <source>
        <dbReference type="Pfam" id="PF00588"/>
    </source>
</evidence>
<dbReference type="SUPFAM" id="SSF55315">
    <property type="entry name" value="L30e-like"/>
    <property type="match status" value="1"/>
</dbReference>
<organism evidence="6 7">
    <name type="scientific">Mucinivorans hirudinis</name>
    <dbReference type="NCBI Taxonomy" id="1433126"/>
    <lineage>
        <taxon>Bacteria</taxon>
        <taxon>Pseudomonadati</taxon>
        <taxon>Bacteroidota</taxon>
        <taxon>Bacteroidia</taxon>
        <taxon>Bacteroidales</taxon>
        <taxon>Rikenellaceae</taxon>
        <taxon>Mucinivorans</taxon>
    </lineage>
</organism>
<keyword evidence="2 6" id="KW-0489">Methyltransferase</keyword>
<name>A0A060RB70_9BACT</name>
<dbReference type="Pfam" id="PF22435">
    <property type="entry name" value="MRM3-like_sub_bind"/>
    <property type="match status" value="1"/>
</dbReference>
<dbReference type="GO" id="GO:0006396">
    <property type="term" value="P:RNA processing"/>
    <property type="evidence" value="ECO:0007669"/>
    <property type="project" value="InterPro"/>
</dbReference>
<dbReference type="EMBL" id="HG934468">
    <property type="protein sequence ID" value="CDN32855.1"/>
    <property type="molecule type" value="Genomic_DNA"/>
</dbReference>
<evidence type="ECO:0000313" key="6">
    <source>
        <dbReference type="EMBL" id="CDN32855.1"/>
    </source>
</evidence>
<dbReference type="Pfam" id="PF00588">
    <property type="entry name" value="SpoU_methylase"/>
    <property type="match status" value="1"/>
</dbReference>
<dbReference type="InterPro" id="IPR029026">
    <property type="entry name" value="tRNA_m1G_MTases_N"/>
</dbReference>
<feature type="domain" description="MRM3-like substrate binding" evidence="5">
    <location>
        <begin position="4"/>
        <end position="56"/>
    </location>
</feature>
<keyword evidence="7" id="KW-1185">Reference proteome</keyword>
<dbReference type="HOGENOM" id="CLU_021322_3_2_10"/>
<dbReference type="KEGG" id="rbc:BN938_2789"/>
<dbReference type="GO" id="GO:0032259">
    <property type="term" value="P:methylation"/>
    <property type="evidence" value="ECO:0007669"/>
    <property type="project" value="UniProtKB-KW"/>
</dbReference>
<dbReference type="GO" id="GO:0141100">
    <property type="term" value="F:tRNA (guanine(18)-2'-O)-methyltransferase activity"/>
    <property type="evidence" value="ECO:0007669"/>
    <property type="project" value="UniProtKB-EC"/>
</dbReference>
<dbReference type="GO" id="GO:0003723">
    <property type="term" value="F:RNA binding"/>
    <property type="evidence" value="ECO:0007669"/>
    <property type="project" value="InterPro"/>
</dbReference>
<dbReference type="PATRIC" id="fig|1433126.3.peg.2759"/>
<dbReference type="EC" id="2.1.1.34" evidence="6"/>
<dbReference type="InterPro" id="IPR029028">
    <property type="entry name" value="Alpha/beta_knot_MTases"/>
</dbReference>
<dbReference type="InterPro" id="IPR029064">
    <property type="entry name" value="Ribosomal_eL30-like_sf"/>
</dbReference>
<dbReference type="OrthoDB" id="9785673at2"/>
<gene>
    <name evidence="6" type="ORF">BN938_2789</name>
</gene>
<dbReference type="STRING" id="1433126.BN938_2789"/>
<dbReference type="PANTHER" id="PTHR43191">
    <property type="entry name" value="RRNA METHYLTRANSFERASE 3"/>
    <property type="match status" value="1"/>
</dbReference>
<protein>
    <submittedName>
        <fullName evidence="6">tRNA (Guanosine(18)-2'-O)-methyltransferase</fullName>
        <ecNumber evidence="6">2.1.1.34</ecNumber>
    </submittedName>
</protein>
<evidence type="ECO:0000313" key="7">
    <source>
        <dbReference type="Proteomes" id="UP000027616"/>
    </source>
</evidence>
<accession>A0A060RB70</accession>
<dbReference type="InterPro" id="IPR001537">
    <property type="entry name" value="SpoU_MeTrfase"/>
</dbReference>
<dbReference type="InterPro" id="IPR053888">
    <property type="entry name" value="MRM3-like_sub_bind"/>
</dbReference>
<dbReference type="Proteomes" id="UP000027616">
    <property type="component" value="Chromosome I"/>
</dbReference>
<dbReference type="Gene3D" id="3.40.1280.10">
    <property type="match status" value="1"/>
</dbReference>
<dbReference type="CDD" id="cd18109">
    <property type="entry name" value="SpoU-like_RNA-MTase"/>
    <property type="match status" value="1"/>
</dbReference>
<reference evidence="6 7" key="1">
    <citation type="journal article" date="2015" name="Genome Announc.">
        <title>Complete Genome Sequence of the Novel Leech Symbiont Mucinivorans hirudinis M3T.</title>
        <authorList>
            <person name="Nelson M.C."/>
            <person name="Bomar L."/>
            <person name="Graf J."/>
        </authorList>
    </citation>
    <scope>NUCLEOTIDE SEQUENCE [LARGE SCALE GENOMIC DNA]</scope>
    <source>
        <strain evidence="7">M3</strain>
    </source>
</reference>
<dbReference type="InterPro" id="IPR051259">
    <property type="entry name" value="rRNA_Methyltransferase"/>
</dbReference>
<dbReference type="PANTHER" id="PTHR43191:SF2">
    <property type="entry name" value="RRNA METHYLTRANSFERASE 3, MITOCHONDRIAL"/>
    <property type="match status" value="1"/>
</dbReference>
<evidence type="ECO:0000256" key="2">
    <source>
        <dbReference type="ARBA" id="ARBA00022603"/>
    </source>
</evidence>
<keyword evidence="3 6" id="KW-0808">Transferase</keyword>
<dbReference type="Gene3D" id="3.30.1330.30">
    <property type="match status" value="1"/>
</dbReference>
<evidence type="ECO:0000256" key="1">
    <source>
        <dbReference type="ARBA" id="ARBA00007228"/>
    </source>
</evidence>
<evidence type="ECO:0000259" key="5">
    <source>
        <dbReference type="Pfam" id="PF22435"/>
    </source>
</evidence>
<evidence type="ECO:0000256" key="3">
    <source>
        <dbReference type="ARBA" id="ARBA00022679"/>
    </source>
</evidence>
<comment type="similarity">
    <text evidence="1">Belongs to the class IV-like SAM-binding methyltransferase superfamily. RNA methyltransferase TrmH family.</text>
</comment>
<dbReference type="SUPFAM" id="SSF75217">
    <property type="entry name" value="alpha/beta knot"/>
    <property type="match status" value="1"/>
</dbReference>
<sequence>MTKTEIQQIRALHSKEGRAEQGLFIAEGKKLVGDLLQSNLKIARIYRTGQIEASEMSRISALKTPTDTLALVEIPQWQPVSKGLRLVLDGVQDPGNLGTIIRIADWFGIGDVFCSLGSADCFNPKVVQATMGAIARVRVHYVDLTELLQGVELPIYGTFLEGENIYDTPLEGQGFVVMGSEGRGISEDIEKLITKKLYIPNFAAGVAVESLNVAVATAITCSEFKRRRL</sequence>